<evidence type="ECO:0000313" key="2">
    <source>
        <dbReference type="Proteomes" id="UP000814033"/>
    </source>
</evidence>
<dbReference type="Proteomes" id="UP000814033">
    <property type="component" value="Unassembled WGS sequence"/>
</dbReference>
<evidence type="ECO:0000313" key="1">
    <source>
        <dbReference type="EMBL" id="KAI0049808.1"/>
    </source>
</evidence>
<accession>A0ACB8S1X7</accession>
<keyword evidence="2" id="KW-1185">Reference proteome</keyword>
<organism evidence="1 2">
    <name type="scientific">Auriscalpium vulgare</name>
    <dbReference type="NCBI Taxonomy" id="40419"/>
    <lineage>
        <taxon>Eukaryota</taxon>
        <taxon>Fungi</taxon>
        <taxon>Dikarya</taxon>
        <taxon>Basidiomycota</taxon>
        <taxon>Agaricomycotina</taxon>
        <taxon>Agaricomycetes</taxon>
        <taxon>Russulales</taxon>
        <taxon>Auriscalpiaceae</taxon>
        <taxon>Auriscalpium</taxon>
    </lineage>
</organism>
<dbReference type="EMBL" id="MU275869">
    <property type="protein sequence ID" value="KAI0049808.1"/>
    <property type="molecule type" value="Genomic_DNA"/>
</dbReference>
<comment type="caution">
    <text evidence="1">The sequence shown here is derived from an EMBL/GenBank/DDBJ whole genome shotgun (WGS) entry which is preliminary data.</text>
</comment>
<sequence>MGRTRTRTRKARPPALDAVEAQEEKKSQPSVSALLEKAQELIVQCDYELAGKFAQRILQREPRHAEAKELLGVTQLETGELEAAKQTFSSLIPPSATAPSPPPPAAYLYLAQLSDDPQIALQHYRTAVDLLTVQLKGKERAVNFPSEDDEQETKRTIVRALIGQVEVWMDPAYDLCFDPAAESTCEELLQAALKVDPDNTEALQSLASVRMSQSRPDEAKEILEKAWTSWKDLDTDDPKLPPIPSRLALTKLFLELELYTPALLVLQGIMAADDEEVEAWYLEGWCFYLMAEQAHESGGKMDSFSWEELARDARDCLETCKTLHINQAHPDAPLRDHVKELIGKLEEMGIKPSPEDEDREDEEGWEDMDGSEESDGDIDMS</sequence>
<gene>
    <name evidence="1" type="ORF">FA95DRAFT_1515269</name>
</gene>
<reference evidence="1" key="1">
    <citation type="submission" date="2021-02" db="EMBL/GenBank/DDBJ databases">
        <authorList>
            <consortium name="DOE Joint Genome Institute"/>
            <person name="Ahrendt S."/>
            <person name="Looney B.P."/>
            <person name="Miyauchi S."/>
            <person name="Morin E."/>
            <person name="Drula E."/>
            <person name="Courty P.E."/>
            <person name="Chicoki N."/>
            <person name="Fauchery L."/>
            <person name="Kohler A."/>
            <person name="Kuo A."/>
            <person name="Labutti K."/>
            <person name="Pangilinan J."/>
            <person name="Lipzen A."/>
            <person name="Riley R."/>
            <person name="Andreopoulos W."/>
            <person name="He G."/>
            <person name="Johnson J."/>
            <person name="Barry K.W."/>
            <person name="Grigoriev I.V."/>
            <person name="Nagy L."/>
            <person name="Hibbett D."/>
            <person name="Henrissat B."/>
            <person name="Matheny P.B."/>
            <person name="Labbe J."/>
            <person name="Martin F."/>
        </authorList>
    </citation>
    <scope>NUCLEOTIDE SEQUENCE</scope>
    <source>
        <strain evidence="1">FP105234-sp</strain>
    </source>
</reference>
<protein>
    <submittedName>
        <fullName evidence="1">TPR-like protein</fullName>
    </submittedName>
</protein>
<proteinExistence type="predicted"/>
<reference evidence="1" key="2">
    <citation type="journal article" date="2022" name="New Phytol.">
        <title>Evolutionary transition to the ectomycorrhizal habit in the genomes of a hyperdiverse lineage of mushroom-forming fungi.</title>
        <authorList>
            <person name="Looney B."/>
            <person name="Miyauchi S."/>
            <person name="Morin E."/>
            <person name="Drula E."/>
            <person name="Courty P.E."/>
            <person name="Kohler A."/>
            <person name="Kuo A."/>
            <person name="LaButti K."/>
            <person name="Pangilinan J."/>
            <person name="Lipzen A."/>
            <person name="Riley R."/>
            <person name="Andreopoulos W."/>
            <person name="He G."/>
            <person name="Johnson J."/>
            <person name="Nolan M."/>
            <person name="Tritt A."/>
            <person name="Barry K.W."/>
            <person name="Grigoriev I.V."/>
            <person name="Nagy L.G."/>
            <person name="Hibbett D."/>
            <person name="Henrissat B."/>
            <person name="Matheny P.B."/>
            <person name="Labbe J."/>
            <person name="Martin F.M."/>
        </authorList>
    </citation>
    <scope>NUCLEOTIDE SEQUENCE</scope>
    <source>
        <strain evidence="1">FP105234-sp</strain>
    </source>
</reference>
<name>A0ACB8S1X7_9AGAM</name>